<feature type="chain" id="PRO_5002671473" evidence="1">
    <location>
        <begin position="25"/>
        <end position="74"/>
    </location>
</feature>
<accession>A4PHP9</accession>
<dbReference type="EMBL" id="AB288076">
    <property type="protein sequence ID" value="BAF52544.1"/>
    <property type="molecule type" value="mRNA"/>
</dbReference>
<dbReference type="InterPro" id="IPR036574">
    <property type="entry name" value="Scorpion_toxin-like_sf"/>
</dbReference>
<dbReference type="Gene3D" id="3.30.30.10">
    <property type="entry name" value="Knottin, scorpion toxin-like"/>
    <property type="match status" value="1"/>
</dbReference>
<reference evidence="2" key="1">
    <citation type="journal article" date="2007" name="Sex. Plant Reprod.">
        <title>Expression of stigma- and anther-specific genes located in the S locus region of Ipomoea trifida.</title>
        <authorList>
            <person name="Rahman M.H."/>
            <person name="Uchiyama M."/>
            <person name="Kuno M."/>
            <person name="Hirashima N."/>
            <person name="Suwabe K."/>
            <person name="Tsuchiya T."/>
            <person name="Kagaya Y."/>
            <person name="Kobayashi I."/>
            <person name="Kakeda K."/>
            <person name="Kowyama Y."/>
        </authorList>
    </citation>
    <scope>NUCLEOTIDE SEQUENCE</scope>
    <source>
        <strain evidence="2">S29 homozygote</strain>
        <tissue evidence="2">Anther</tissue>
    </source>
</reference>
<evidence type="ECO:0000313" key="2">
    <source>
        <dbReference type="EMBL" id="BAF52544.1"/>
    </source>
</evidence>
<proteinExistence type="evidence at transcript level"/>
<gene>
    <name evidence="2" type="primary">S29AB2</name>
</gene>
<dbReference type="SUPFAM" id="SSF57095">
    <property type="entry name" value="Scorpion toxin-like"/>
    <property type="match status" value="1"/>
</dbReference>
<sequence length="74" mass="8228">MEHLIKLFAIIFLLLALCYSAAEAGGICGLNKTLSKLYKGECLIFDDGSCKLTCHKENFKRGKCVISKCCCYNK</sequence>
<dbReference type="AlphaFoldDB" id="A4PHP9"/>
<name>A4PHP9_IPOTF</name>
<dbReference type="TCDB" id="1.C.45.2.3">
    <property type="family name" value="the plant defensin (plant defensin) family"/>
</dbReference>
<evidence type="ECO:0000256" key="1">
    <source>
        <dbReference type="SAM" id="SignalP"/>
    </source>
</evidence>
<keyword evidence="1" id="KW-0732">Signal</keyword>
<organism evidence="2">
    <name type="scientific">Ipomoea trifida</name>
    <name type="common">Morning glory</name>
    <dbReference type="NCBI Taxonomy" id="35884"/>
    <lineage>
        <taxon>Eukaryota</taxon>
        <taxon>Viridiplantae</taxon>
        <taxon>Streptophyta</taxon>
        <taxon>Embryophyta</taxon>
        <taxon>Tracheophyta</taxon>
        <taxon>Spermatophyta</taxon>
        <taxon>Magnoliopsida</taxon>
        <taxon>eudicotyledons</taxon>
        <taxon>Gunneridae</taxon>
        <taxon>Pentapetalae</taxon>
        <taxon>asterids</taxon>
        <taxon>lamiids</taxon>
        <taxon>Solanales</taxon>
        <taxon>Convolvulaceae</taxon>
        <taxon>Ipomoeeae</taxon>
        <taxon>Ipomoea</taxon>
    </lineage>
</organism>
<protein>
    <submittedName>
        <fullName evidence="2">Defensin-like protein</fullName>
    </submittedName>
</protein>
<feature type="signal peptide" evidence="1">
    <location>
        <begin position="1"/>
        <end position="24"/>
    </location>
</feature>